<sequence length="146" mass="16438">MQATRKCRNEEQVKQSESPPTSYQASKPPAEACRKTDGTVCAAVEPKDICSGLYMLVQLLCKSGKKKVTQYRYVGDGGQSDMDEDGKIRVQFLTMIDDKRFTEIMNDTSDVQCEDIIAKLEAPEKNTDGNIMFMEYSANIDVFEKK</sequence>
<dbReference type="Proteomes" id="UP000887116">
    <property type="component" value="Unassembled WGS sequence"/>
</dbReference>
<reference evidence="2" key="1">
    <citation type="submission" date="2020-07" db="EMBL/GenBank/DDBJ databases">
        <title>Multicomponent nature underlies the extraordinary mechanical properties of spider dragline silk.</title>
        <authorList>
            <person name="Kono N."/>
            <person name="Nakamura H."/>
            <person name="Mori M."/>
            <person name="Yoshida Y."/>
            <person name="Ohtoshi R."/>
            <person name="Malay A.D."/>
            <person name="Moran D.A.P."/>
            <person name="Tomita M."/>
            <person name="Numata K."/>
            <person name="Arakawa K."/>
        </authorList>
    </citation>
    <scope>NUCLEOTIDE SEQUENCE</scope>
</reference>
<evidence type="ECO:0000256" key="1">
    <source>
        <dbReference type="SAM" id="MobiDB-lite"/>
    </source>
</evidence>
<gene>
    <name evidence="2" type="ORF">TNCT_236111</name>
</gene>
<organism evidence="2 3">
    <name type="scientific">Trichonephila clavata</name>
    <name type="common">Joro spider</name>
    <name type="synonym">Nephila clavata</name>
    <dbReference type="NCBI Taxonomy" id="2740835"/>
    <lineage>
        <taxon>Eukaryota</taxon>
        <taxon>Metazoa</taxon>
        <taxon>Ecdysozoa</taxon>
        <taxon>Arthropoda</taxon>
        <taxon>Chelicerata</taxon>
        <taxon>Arachnida</taxon>
        <taxon>Araneae</taxon>
        <taxon>Araneomorphae</taxon>
        <taxon>Entelegynae</taxon>
        <taxon>Araneoidea</taxon>
        <taxon>Nephilidae</taxon>
        <taxon>Trichonephila</taxon>
    </lineage>
</organism>
<protein>
    <submittedName>
        <fullName evidence="2">Uncharacterized protein</fullName>
    </submittedName>
</protein>
<name>A0A8X6M4Y6_TRICU</name>
<dbReference type="EMBL" id="BMAO01009803">
    <property type="protein sequence ID" value="GFR33385.1"/>
    <property type="molecule type" value="Genomic_DNA"/>
</dbReference>
<feature type="compositionally biased region" description="Polar residues" evidence="1">
    <location>
        <begin position="15"/>
        <end position="25"/>
    </location>
</feature>
<keyword evidence="3" id="KW-1185">Reference proteome</keyword>
<evidence type="ECO:0000313" key="3">
    <source>
        <dbReference type="Proteomes" id="UP000887116"/>
    </source>
</evidence>
<proteinExistence type="predicted"/>
<accession>A0A8X6M4Y6</accession>
<dbReference type="AlphaFoldDB" id="A0A8X6M4Y6"/>
<evidence type="ECO:0000313" key="2">
    <source>
        <dbReference type="EMBL" id="GFR33385.1"/>
    </source>
</evidence>
<comment type="caution">
    <text evidence="2">The sequence shown here is derived from an EMBL/GenBank/DDBJ whole genome shotgun (WGS) entry which is preliminary data.</text>
</comment>
<feature type="region of interest" description="Disordered" evidence="1">
    <location>
        <begin position="1"/>
        <end position="31"/>
    </location>
</feature>